<dbReference type="AlphaFoldDB" id="A0A7X1KZP9"/>
<keyword evidence="3" id="KW-1185">Reference proteome</keyword>
<comment type="caution">
    <text evidence="2">The sequence shown here is derived from an EMBL/GenBank/DDBJ whole genome shotgun (WGS) entry which is preliminary data.</text>
</comment>
<feature type="chain" id="PRO_5030595103" evidence="1">
    <location>
        <begin position="19"/>
        <end position="122"/>
    </location>
</feature>
<name>A0A7X1KZP9_9PSED</name>
<proteinExistence type="predicted"/>
<reference evidence="2 3" key="1">
    <citation type="submission" date="2020-08" db="EMBL/GenBank/DDBJ databases">
        <title>Pseudomonas sp. nov.</title>
        <authorList>
            <person name="Gieschler S."/>
            <person name="Fiedler G."/>
            <person name="Brinks E."/>
            <person name="Boehnlein C."/>
            <person name="Franz C.M.A.P."/>
            <person name="Kabisch J."/>
        </authorList>
    </citation>
    <scope>NUCLEOTIDE SEQUENCE [LARGE SCALE GENOMIC DNA]</scope>
    <source>
        <strain evidence="2 3">MBT-1</strain>
    </source>
</reference>
<sequence length="122" mass="13368">MKYVVALALITVTNFAGAACSLSDITISSMNAKFINKCSSSECFYMQGVAVLENSCAEPVGVQVQITAYDKSGSPVATSEAWPASTRNIPPGRYTFSLDQYLDYEPSITHFDLKPIEVNQWR</sequence>
<dbReference type="PROSITE" id="PS51257">
    <property type="entry name" value="PROKAR_LIPOPROTEIN"/>
    <property type="match status" value="1"/>
</dbReference>
<dbReference type="Proteomes" id="UP000526003">
    <property type="component" value="Unassembled WGS sequence"/>
</dbReference>
<feature type="signal peptide" evidence="1">
    <location>
        <begin position="1"/>
        <end position="18"/>
    </location>
</feature>
<dbReference type="RefSeq" id="WP_185818927.1">
    <property type="nucleotide sequence ID" value="NZ_JACMYG010000031.1"/>
</dbReference>
<gene>
    <name evidence="2" type="ORF">H7995_22950</name>
</gene>
<accession>A0A7X1KZP9</accession>
<evidence type="ECO:0000256" key="1">
    <source>
        <dbReference type="SAM" id="SignalP"/>
    </source>
</evidence>
<keyword evidence="1" id="KW-0732">Signal</keyword>
<protein>
    <submittedName>
        <fullName evidence="2">Uncharacterized protein</fullName>
    </submittedName>
</protein>
<evidence type="ECO:0000313" key="3">
    <source>
        <dbReference type="Proteomes" id="UP000526003"/>
    </source>
</evidence>
<evidence type="ECO:0000313" key="2">
    <source>
        <dbReference type="EMBL" id="MBC2692650.1"/>
    </source>
</evidence>
<organism evidence="2 3">
    <name type="scientific">Pseudomonas kielensis</name>
    <dbReference type="NCBI Taxonomy" id="2762577"/>
    <lineage>
        <taxon>Bacteria</taxon>
        <taxon>Pseudomonadati</taxon>
        <taxon>Pseudomonadota</taxon>
        <taxon>Gammaproteobacteria</taxon>
        <taxon>Pseudomonadales</taxon>
        <taxon>Pseudomonadaceae</taxon>
        <taxon>Pseudomonas</taxon>
    </lineage>
</organism>
<dbReference type="EMBL" id="JACMYG010000031">
    <property type="protein sequence ID" value="MBC2692650.1"/>
    <property type="molecule type" value="Genomic_DNA"/>
</dbReference>